<name>A0A948TK34_9LACO</name>
<reference evidence="1" key="2">
    <citation type="submission" date="2021-04" db="EMBL/GenBank/DDBJ databases">
        <authorList>
            <person name="Gilroy R."/>
        </authorList>
    </citation>
    <scope>NUCLEOTIDE SEQUENCE</scope>
    <source>
        <strain evidence="1">F6-6636</strain>
    </source>
</reference>
<dbReference type="Gene3D" id="3.40.50.450">
    <property type="match status" value="1"/>
</dbReference>
<organism evidence="1 2">
    <name type="scientific">Candidatus Paralactobacillus gallistercoris</name>
    <dbReference type="NCBI Taxonomy" id="2838724"/>
    <lineage>
        <taxon>Bacteria</taxon>
        <taxon>Bacillati</taxon>
        <taxon>Bacillota</taxon>
        <taxon>Bacilli</taxon>
        <taxon>Lactobacillales</taxon>
        <taxon>Lactobacillaceae</taxon>
        <taxon>Lactobacillus</taxon>
    </lineage>
</organism>
<evidence type="ECO:0000313" key="1">
    <source>
        <dbReference type="EMBL" id="MBU3852199.1"/>
    </source>
</evidence>
<proteinExistence type="predicted"/>
<sequence>MARIYLGTPFFNEEQKKRVAIAQRLLKQNPTVTDFHFPFDYQYKGASVVDHKGDLFGSLEWQVATYRNDMNAMGQADIGVFLYDLDNIDDGCAFEIGALRQAQKPVVTIFCGNHEHYSLNLMIAQGSNMMLTDKEALNDTNDNSLAKIDFNHIINTPVAPYPVF</sequence>
<dbReference type="Proteomes" id="UP000777303">
    <property type="component" value="Unassembled WGS sequence"/>
</dbReference>
<dbReference type="InterPro" id="IPR007710">
    <property type="entry name" value="Nucleoside_deoxyribTrfase"/>
</dbReference>
<reference evidence="1" key="1">
    <citation type="journal article" date="2021" name="PeerJ">
        <title>Extensive microbial diversity within the chicken gut microbiome revealed by metagenomics and culture.</title>
        <authorList>
            <person name="Gilroy R."/>
            <person name="Ravi A."/>
            <person name="Getino M."/>
            <person name="Pursley I."/>
            <person name="Horton D.L."/>
            <person name="Alikhan N.F."/>
            <person name="Baker D."/>
            <person name="Gharbi K."/>
            <person name="Hall N."/>
            <person name="Watson M."/>
            <person name="Adriaenssens E.M."/>
            <person name="Foster-Nyarko E."/>
            <person name="Jarju S."/>
            <person name="Secka A."/>
            <person name="Antonio M."/>
            <person name="Oren A."/>
            <person name="Chaudhuri R.R."/>
            <person name="La Ragione R."/>
            <person name="Hildebrand F."/>
            <person name="Pallen M.J."/>
        </authorList>
    </citation>
    <scope>NUCLEOTIDE SEQUENCE</scope>
    <source>
        <strain evidence="1">F6-6636</strain>
    </source>
</reference>
<accession>A0A948TK34</accession>
<protein>
    <submittedName>
        <fullName evidence="1">Nucleoside 2-deoxyribosyltransferase</fullName>
    </submittedName>
</protein>
<dbReference type="EMBL" id="JAHLFS010000068">
    <property type="protein sequence ID" value="MBU3852199.1"/>
    <property type="molecule type" value="Genomic_DNA"/>
</dbReference>
<dbReference type="SUPFAM" id="SSF52309">
    <property type="entry name" value="N-(deoxy)ribosyltransferase-like"/>
    <property type="match status" value="1"/>
</dbReference>
<dbReference type="Pfam" id="PF05014">
    <property type="entry name" value="Nuc_deoxyrib_tr"/>
    <property type="match status" value="1"/>
</dbReference>
<dbReference type="AlphaFoldDB" id="A0A948TK34"/>
<evidence type="ECO:0000313" key="2">
    <source>
        <dbReference type="Proteomes" id="UP000777303"/>
    </source>
</evidence>
<comment type="caution">
    <text evidence="1">The sequence shown here is derived from an EMBL/GenBank/DDBJ whole genome shotgun (WGS) entry which is preliminary data.</text>
</comment>
<gene>
    <name evidence="1" type="ORF">H9901_05830</name>
</gene>